<comment type="caution">
    <text evidence="2">The sequence shown here is derived from an EMBL/GenBank/DDBJ whole genome shotgun (WGS) entry which is preliminary data.</text>
</comment>
<proteinExistence type="predicted"/>
<gene>
    <name evidence="2" type="ORF">ORQ98_20060</name>
</gene>
<name>A0ABT5UD02_9GAMM</name>
<protein>
    <submittedName>
        <fullName evidence="2">Uncharacterized protein</fullName>
    </submittedName>
</protein>
<dbReference type="EMBL" id="JAPMOU010000031">
    <property type="protein sequence ID" value="MDE1464258.1"/>
    <property type="molecule type" value="Genomic_DNA"/>
</dbReference>
<organism evidence="2 3">
    <name type="scientific">Spartinivicinus poritis</name>
    <dbReference type="NCBI Taxonomy" id="2994640"/>
    <lineage>
        <taxon>Bacteria</taxon>
        <taxon>Pseudomonadati</taxon>
        <taxon>Pseudomonadota</taxon>
        <taxon>Gammaproteobacteria</taxon>
        <taxon>Oceanospirillales</taxon>
        <taxon>Zooshikellaceae</taxon>
        <taxon>Spartinivicinus</taxon>
    </lineage>
</organism>
<feature type="signal peptide" evidence="1">
    <location>
        <begin position="1"/>
        <end position="19"/>
    </location>
</feature>
<feature type="chain" id="PRO_5045958134" evidence="1">
    <location>
        <begin position="20"/>
        <end position="103"/>
    </location>
</feature>
<dbReference type="RefSeq" id="WP_274690588.1">
    <property type="nucleotide sequence ID" value="NZ_JAPMOU010000031.1"/>
</dbReference>
<dbReference type="Proteomes" id="UP001528823">
    <property type="component" value="Unassembled WGS sequence"/>
</dbReference>
<keyword evidence="1" id="KW-0732">Signal</keyword>
<reference evidence="2 3" key="1">
    <citation type="submission" date="2022-11" db="EMBL/GenBank/DDBJ databases">
        <title>Spartinivicinus poritis sp. nov., isolated from scleractinian coral Porites lutea.</title>
        <authorList>
            <person name="Zhang G."/>
            <person name="Cai L."/>
            <person name="Wei Q."/>
        </authorList>
    </citation>
    <scope>NUCLEOTIDE SEQUENCE [LARGE SCALE GENOMIC DNA]</scope>
    <source>
        <strain evidence="2 3">A2-2</strain>
    </source>
</reference>
<keyword evidence="3" id="KW-1185">Reference proteome</keyword>
<evidence type="ECO:0000313" key="2">
    <source>
        <dbReference type="EMBL" id="MDE1464258.1"/>
    </source>
</evidence>
<evidence type="ECO:0000313" key="3">
    <source>
        <dbReference type="Proteomes" id="UP001528823"/>
    </source>
</evidence>
<evidence type="ECO:0000256" key="1">
    <source>
        <dbReference type="SAM" id="SignalP"/>
    </source>
</evidence>
<accession>A0ABT5UD02</accession>
<sequence>MVKKAVLLFSLILSNYTLASDYSYQKIAKRYSDTALTDKKVKAAKMQGECLVGLKRLNFKRKRQFDPIAEWTNYRSISLLGQYSPCEVLLIMEIAQKQLREQK</sequence>